<keyword evidence="2" id="KW-1185">Reference proteome</keyword>
<evidence type="ECO:0000313" key="1">
    <source>
        <dbReference type="EMBL" id="MFM9330584.1"/>
    </source>
</evidence>
<accession>A0ACC7P4S0</accession>
<dbReference type="Proteomes" id="UP001631969">
    <property type="component" value="Unassembled WGS sequence"/>
</dbReference>
<name>A0ACC7P4S0_9BACL</name>
<dbReference type="EMBL" id="JBJURJ010000013">
    <property type="protein sequence ID" value="MFM9330584.1"/>
    <property type="molecule type" value="Genomic_DNA"/>
</dbReference>
<organism evidence="1 2">
    <name type="scientific">Paenibacillus mesotrionivorans</name>
    <dbReference type="NCBI Taxonomy" id="3160968"/>
    <lineage>
        <taxon>Bacteria</taxon>
        <taxon>Bacillati</taxon>
        <taxon>Bacillota</taxon>
        <taxon>Bacilli</taxon>
        <taxon>Bacillales</taxon>
        <taxon>Paenibacillaceae</taxon>
        <taxon>Paenibacillus</taxon>
    </lineage>
</organism>
<reference evidence="1" key="1">
    <citation type="submission" date="2024-12" db="EMBL/GenBank/DDBJ databases">
        <authorList>
            <person name="Wu N."/>
        </authorList>
    </citation>
    <scope>NUCLEOTIDE SEQUENCE</scope>
    <source>
        <strain evidence="1">P15</strain>
    </source>
</reference>
<sequence>MFIEPVSGNGRRTVLLTGGRAPCTLELARAFHTVGHRVLVAESARRHLCRVSRAVERSFVVPPPNGDTAAFLAELEAIVVQEGVDVLIPTCEEIFFVSKGLEQLKPHCTVWAAPIGELDRLHNKWRFAQLALGLGLRVPETTLVTNREEWLALAEEQWLEESLVLKPAYSRFASKVLFLDKSASTEQRRRVLAQTLPPLSPEAPWVAQRRIEGRHLATYSIAYNGHLLLHGAYPCRYRLGQGASVYFAPVRHERSKEWVRQLVQATGFTGQIAFDFIEEDNGGVYALECNPRATSGIHLFNGNAGLVEAFLQPEALYDAGLVVEPTDSSGTMLTFPMLAAGLSGIRSLPQLRDWLRAVHTGRDAVFHRRDMGPGLEQLRVVADAWRTARSRGISLTEATTIDLEWNGEP</sequence>
<evidence type="ECO:0000313" key="2">
    <source>
        <dbReference type="Proteomes" id="UP001631969"/>
    </source>
</evidence>
<gene>
    <name evidence="1" type="ORF">ACI1P1_19980</name>
</gene>
<protein>
    <submittedName>
        <fullName evidence="1">ATP-grasp domain-containing protein</fullName>
    </submittedName>
</protein>
<comment type="caution">
    <text evidence="1">The sequence shown here is derived from an EMBL/GenBank/DDBJ whole genome shotgun (WGS) entry which is preliminary data.</text>
</comment>
<proteinExistence type="predicted"/>